<dbReference type="EMBL" id="CAJNNW010010604">
    <property type="protein sequence ID" value="CAE8652276.1"/>
    <property type="molecule type" value="Genomic_DNA"/>
</dbReference>
<comment type="caution">
    <text evidence="1">The sequence shown here is derived from an EMBL/GenBank/DDBJ whole genome shotgun (WGS) entry which is preliminary data.</text>
</comment>
<evidence type="ECO:0000313" key="1">
    <source>
        <dbReference type="EMBL" id="CAE8652276.1"/>
    </source>
</evidence>
<accession>A0A813IL24</accession>
<proteinExistence type="predicted"/>
<sequence length="327" mass="36974">MSTALDLSLCTAACNKFKNHSPRCLDSHRTRHFDATLEWSTLRTEFASNLLLLLLFLLASLRAQAMPGSFSRSGVGVKGDELQTWAYLLLQDRLSAAGAFTICDNDFSDQGYTIRSASPGFCDLFEYNAMESVGHRCCSLYGLFARQCLGLRKVAKCIRNVKKNSVDMTLEDIQQGIRFAHDYVAKECRATKGTWDTPSSRLGYAVVAARKKSGAVFVCEIVISNRTEPRTGWQYTVILHRDISDKVPLRQFLQAARPGGGFEELTQKCKSNMHERLTALGIDTRSSVLYFQEKVREMWTDKLKEPQWKQKRSCSTSTIYRSWEADL</sequence>
<name>A0A813IL24_POLGL</name>
<protein>
    <submittedName>
        <fullName evidence="1">Uncharacterized protein</fullName>
    </submittedName>
</protein>
<gene>
    <name evidence="1" type="ORF">PGLA2088_LOCUS9581</name>
</gene>
<organism evidence="1 2">
    <name type="scientific">Polarella glacialis</name>
    <name type="common">Dinoflagellate</name>
    <dbReference type="NCBI Taxonomy" id="89957"/>
    <lineage>
        <taxon>Eukaryota</taxon>
        <taxon>Sar</taxon>
        <taxon>Alveolata</taxon>
        <taxon>Dinophyceae</taxon>
        <taxon>Suessiales</taxon>
        <taxon>Suessiaceae</taxon>
        <taxon>Polarella</taxon>
    </lineage>
</organism>
<evidence type="ECO:0000313" key="2">
    <source>
        <dbReference type="Proteomes" id="UP000626109"/>
    </source>
</evidence>
<dbReference type="AlphaFoldDB" id="A0A813IL24"/>
<dbReference type="Proteomes" id="UP000626109">
    <property type="component" value="Unassembled WGS sequence"/>
</dbReference>
<reference evidence="1" key="1">
    <citation type="submission" date="2021-02" db="EMBL/GenBank/DDBJ databases">
        <authorList>
            <person name="Dougan E. K."/>
            <person name="Rhodes N."/>
            <person name="Thang M."/>
            <person name="Chan C."/>
        </authorList>
    </citation>
    <scope>NUCLEOTIDE SEQUENCE</scope>
</reference>
<dbReference type="Gene3D" id="3.30.450.20">
    <property type="entry name" value="PAS domain"/>
    <property type="match status" value="1"/>
</dbReference>